<feature type="domain" description="Chitin-binding type-2" evidence="5">
    <location>
        <begin position="600"/>
        <end position="662"/>
    </location>
</feature>
<accession>A0ABD3U033</accession>
<dbReference type="SMART" id="SM00494">
    <property type="entry name" value="ChtBD2"/>
    <property type="match status" value="2"/>
</dbReference>
<evidence type="ECO:0000313" key="6">
    <source>
        <dbReference type="EMBL" id="KAL3842291.1"/>
    </source>
</evidence>
<feature type="domain" description="VWFA" evidence="4">
    <location>
        <begin position="415"/>
        <end position="587"/>
    </location>
</feature>
<name>A0ABD3U033_SINWO</name>
<keyword evidence="7" id="KW-1185">Reference proteome</keyword>
<feature type="signal peptide" evidence="3">
    <location>
        <begin position="1"/>
        <end position="18"/>
    </location>
</feature>
<dbReference type="InterPro" id="IPR036508">
    <property type="entry name" value="Chitin-bd_dom_sf"/>
</dbReference>
<dbReference type="InterPro" id="IPR013320">
    <property type="entry name" value="ConA-like_dom_sf"/>
</dbReference>
<feature type="domain" description="VWFA" evidence="4">
    <location>
        <begin position="209"/>
        <end position="378"/>
    </location>
</feature>
<evidence type="ECO:0000256" key="1">
    <source>
        <dbReference type="ARBA" id="ARBA00023278"/>
    </source>
</evidence>
<feature type="chain" id="PRO_5044749959" evidence="3">
    <location>
        <begin position="19"/>
        <end position="984"/>
    </location>
</feature>
<gene>
    <name evidence="6" type="ORF">ACJMK2_020321</name>
</gene>
<dbReference type="EMBL" id="JBJQND010000017">
    <property type="protein sequence ID" value="KAL3842291.1"/>
    <property type="molecule type" value="Genomic_DNA"/>
</dbReference>
<dbReference type="InterPro" id="IPR002557">
    <property type="entry name" value="Chitin-bd_dom"/>
</dbReference>
<protein>
    <submittedName>
        <fullName evidence="6">Uncharacterized protein</fullName>
    </submittedName>
</protein>
<dbReference type="PRINTS" id="PR00453">
    <property type="entry name" value="VWFADOMAIN"/>
</dbReference>
<dbReference type="Pfam" id="PF00092">
    <property type="entry name" value="VWA"/>
    <property type="match status" value="3"/>
</dbReference>
<comment type="similarity">
    <text evidence="2">Belongs to the fibril-associated collagens with interrupted helices (FACIT) family.</text>
</comment>
<keyword evidence="1" id="KW-0379">Hydroxylation</keyword>
<dbReference type="SUPFAM" id="SSF53300">
    <property type="entry name" value="vWA-like"/>
    <property type="match status" value="3"/>
</dbReference>
<dbReference type="SUPFAM" id="SSF57625">
    <property type="entry name" value="Invertebrate chitin-binding proteins"/>
    <property type="match status" value="1"/>
</dbReference>
<evidence type="ECO:0000256" key="2">
    <source>
        <dbReference type="ARBA" id="ARBA00049648"/>
    </source>
</evidence>
<keyword evidence="3" id="KW-0732">Signal</keyword>
<dbReference type="InterPro" id="IPR036465">
    <property type="entry name" value="vWFA_dom_sf"/>
</dbReference>
<reference evidence="6 7" key="1">
    <citation type="submission" date="2024-11" db="EMBL/GenBank/DDBJ databases">
        <title>Chromosome-level genome assembly of the freshwater bivalve Anodonta woodiana.</title>
        <authorList>
            <person name="Chen X."/>
        </authorList>
    </citation>
    <scope>NUCLEOTIDE SEQUENCE [LARGE SCALE GENOMIC DNA]</scope>
    <source>
        <strain evidence="6">MN2024</strain>
        <tissue evidence="6">Gills</tissue>
    </source>
</reference>
<dbReference type="InterPro" id="IPR002035">
    <property type="entry name" value="VWF_A"/>
</dbReference>
<dbReference type="PROSITE" id="PS50234">
    <property type="entry name" value="VWFA"/>
    <property type="match status" value="3"/>
</dbReference>
<feature type="domain" description="VWFA" evidence="4">
    <location>
        <begin position="29"/>
        <end position="197"/>
    </location>
</feature>
<sequence>MRSGHLVFICVLVSFVNSQMIQDCRRLMDVVVALDGSDSIRASDFKRLQNNVIDLINHLNIGHEDVWFGIVIYSAGVYMYPLSWDKEDLRNITLSLIHERDRTNTALGIRTMRQLLAHGRSGVPKIGIVVTDGISKNSTETSLEARKAQSEGIRMYSVGVGNLVDHAELTNIASAPQNVFAFSNFSQLSLDTVSEAIEVCPRECRQLIDLIVVVDGSDSISSEDFKILKFAIVKLMEGMVLSDDDFKLGLVLYSSNVTNTIPLSGDKANLKGNILALPHPRDGTRTDLGIAMMTEMFGFQGRASAARIGIVITDGISMNRTKTTNLANQAKFEGVNMFAVGVTNLVDSNELDAIASSPAQVLSVDSFDQLKNNIFSLLSTFCKTNLTENTDSSKAAVPVSNDAHIAGGECRHIMDLIVVVDGSDSISTEEFDTLKLAIKNLTEGMTINDEEVKLGLVLYSSNVSNTVPLSANKDDLKEKILALPHPRDGTRTDLGIAMMTEMFSSQSRASAQRFGIVITDGISMNRTETAIQANQAKSKGINMFAIGVTNFVDSKELNSIASSPAQVMSVDTFDQLKNNIFIMLSTFCATGYIPGGAYLCEGCRMNNGAGYNNHPTDCDKFVQCFPGVNGTLRAEIQQCPFGTYWFLDLFTCLPISDVYCANDKCNHTSITAYGHDKICQAYYECAANGKSVPKCCSSGQRYSDGKGCVTDPSCVAPCEVNVNSTYSCDMRAIADQPNMFEQNIEGWGWIKMACAPGTSFLESACTCAFFSDSWRQKAECKPEVYLPFDVDSNDKSGLNSHIQNYKVVVRGGVAHFDGTARLVIPRFTNLDYGTTLVIKIRYRSDPDNKMRSLISNADCGITPAILIAENNEELNFGVDTDIEPFKYVALPNKVGEWKNITYIFHNGKLEGRSPDQKEEISVKGAIENHQCAIQIGHSQGLDMFIGEIDEVILFKFMLYLCSPLRPSYTETKSTHIVLPFSNCF</sequence>
<dbReference type="CDD" id="cd01450">
    <property type="entry name" value="vWFA_subfamily_ECM"/>
    <property type="match status" value="3"/>
</dbReference>
<dbReference type="Gene3D" id="3.40.50.410">
    <property type="entry name" value="von Willebrand factor, type A domain"/>
    <property type="match status" value="3"/>
</dbReference>
<dbReference type="SUPFAM" id="SSF49899">
    <property type="entry name" value="Concanavalin A-like lectins/glucanases"/>
    <property type="match status" value="1"/>
</dbReference>
<comment type="caution">
    <text evidence="6">The sequence shown here is derived from an EMBL/GenBank/DDBJ whole genome shotgun (WGS) entry which is preliminary data.</text>
</comment>
<dbReference type="AlphaFoldDB" id="A0ABD3U033"/>
<proteinExistence type="inferred from homology"/>
<dbReference type="Proteomes" id="UP001634394">
    <property type="component" value="Unassembled WGS sequence"/>
</dbReference>
<evidence type="ECO:0000259" key="5">
    <source>
        <dbReference type="PROSITE" id="PS50940"/>
    </source>
</evidence>
<dbReference type="PANTHER" id="PTHR24020">
    <property type="entry name" value="COLLAGEN ALPHA"/>
    <property type="match status" value="1"/>
</dbReference>
<dbReference type="InterPro" id="IPR050525">
    <property type="entry name" value="ECM_Assembly_Org"/>
</dbReference>
<evidence type="ECO:0000313" key="7">
    <source>
        <dbReference type="Proteomes" id="UP001634394"/>
    </source>
</evidence>
<dbReference type="SMART" id="SM00327">
    <property type="entry name" value="VWA"/>
    <property type="match status" value="3"/>
</dbReference>
<evidence type="ECO:0000256" key="3">
    <source>
        <dbReference type="SAM" id="SignalP"/>
    </source>
</evidence>
<evidence type="ECO:0000259" key="4">
    <source>
        <dbReference type="PROSITE" id="PS50234"/>
    </source>
</evidence>
<dbReference type="PANTHER" id="PTHR24020:SF87">
    <property type="entry name" value="COLLAGEN ALPHA-1(VI) CHAIN-LIKE"/>
    <property type="match status" value="1"/>
</dbReference>
<dbReference type="PROSITE" id="PS50940">
    <property type="entry name" value="CHIT_BIND_II"/>
    <property type="match status" value="1"/>
</dbReference>
<organism evidence="6 7">
    <name type="scientific">Sinanodonta woodiana</name>
    <name type="common">Chinese pond mussel</name>
    <name type="synonym">Anodonta woodiana</name>
    <dbReference type="NCBI Taxonomy" id="1069815"/>
    <lineage>
        <taxon>Eukaryota</taxon>
        <taxon>Metazoa</taxon>
        <taxon>Spiralia</taxon>
        <taxon>Lophotrochozoa</taxon>
        <taxon>Mollusca</taxon>
        <taxon>Bivalvia</taxon>
        <taxon>Autobranchia</taxon>
        <taxon>Heteroconchia</taxon>
        <taxon>Palaeoheterodonta</taxon>
        <taxon>Unionida</taxon>
        <taxon>Unionoidea</taxon>
        <taxon>Unionidae</taxon>
        <taxon>Unioninae</taxon>
        <taxon>Sinanodonta</taxon>
    </lineage>
</organism>
<dbReference type="Gene3D" id="2.170.140.10">
    <property type="entry name" value="Chitin binding domain"/>
    <property type="match status" value="1"/>
</dbReference>